<keyword evidence="4 5" id="KW-0472">Membrane</keyword>
<evidence type="ECO:0000256" key="5">
    <source>
        <dbReference type="SAM" id="Phobius"/>
    </source>
</evidence>
<dbReference type="AlphaFoldDB" id="A0A4V2WNE8"/>
<accession>A0A4V2WNE8</accession>
<dbReference type="PANTHER" id="PTHR43077:SF5">
    <property type="entry name" value="PHAGE INFECTION PROTEIN"/>
    <property type="match status" value="1"/>
</dbReference>
<dbReference type="SUPFAM" id="SSF58104">
    <property type="entry name" value="Methyl-accepting chemotaxis protein (MCP) signaling domain"/>
    <property type="match status" value="1"/>
</dbReference>
<evidence type="ECO:0000313" key="7">
    <source>
        <dbReference type="EMBL" id="TCZ75182.1"/>
    </source>
</evidence>
<evidence type="ECO:0000259" key="6">
    <source>
        <dbReference type="Pfam" id="PF12698"/>
    </source>
</evidence>
<keyword evidence="3 5" id="KW-1133">Transmembrane helix</keyword>
<feature type="transmembrane region" description="Helical" evidence="5">
    <location>
        <begin position="21"/>
        <end position="45"/>
    </location>
</feature>
<reference evidence="7 8" key="1">
    <citation type="submission" date="2019-03" db="EMBL/GenBank/DDBJ databases">
        <authorList>
            <person name="Kim M.K.M."/>
        </authorList>
    </citation>
    <scope>NUCLEOTIDE SEQUENCE [LARGE SCALE GENOMIC DNA]</scope>
    <source>
        <strain evidence="7 8">18JY21-1</strain>
    </source>
</reference>
<dbReference type="InterPro" id="IPR023908">
    <property type="entry name" value="xxxLxxG_rpt"/>
</dbReference>
<dbReference type="InterPro" id="IPR017500">
    <property type="entry name" value="Phage_infect_YhgE_N"/>
</dbReference>
<dbReference type="Proteomes" id="UP000295418">
    <property type="component" value="Unassembled WGS sequence"/>
</dbReference>
<feature type="transmembrane region" description="Helical" evidence="5">
    <location>
        <begin position="634"/>
        <end position="656"/>
    </location>
</feature>
<comment type="caution">
    <text evidence="7">The sequence shown here is derived from an EMBL/GenBank/DDBJ whole genome shotgun (WGS) entry which is preliminary data.</text>
</comment>
<dbReference type="EMBL" id="SKFG01000022">
    <property type="protein sequence ID" value="TCZ75182.1"/>
    <property type="molecule type" value="Genomic_DNA"/>
</dbReference>
<dbReference type="PANTHER" id="PTHR43077">
    <property type="entry name" value="TRANSPORT PERMEASE YVFS-RELATED"/>
    <property type="match status" value="1"/>
</dbReference>
<evidence type="ECO:0000313" key="8">
    <source>
        <dbReference type="Proteomes" id="UP000295418"/>
    </source>
</evidence>
<dbReference type="NCBIfam" id="TIGR03062">
    <property type="entry name" value="pip_yhgE_Cterm"/>
    <property type="match status" value="1"/>
</dbReference>
<keyword evidence="2 5" id="KW-0812">Transmembrane</keyword>
<name>A0A4V2WNE8_9BACL</name>
<dbReference type="Pfam" id="PF12698">
    <property type="entry name" value="ABC2_membrane_3"/>
    <property type="match status" value="2"/>
</dbReference>
<evidence type="ECO:0000256" key="4">
    <source>
        <dbReference type="ARBA" id="ARBA00023136"/>
    </source>
</evidence>
<feature type="domain" description="ABC-2 type transporter transmembrane" evidence="6">
    <location>
        <begin position="29"/>
        <end position="165"/>
    </location>
</feature>
<feature type="transmembrane region" description="Helical" evidence="5">
    <location>
        <begin position="522"/>
        <end position="544"/>
    </location>
</feature>
<dbReference type="OrthoDB" id="9811483at2"/>
<feature type="domain" description="ABC-2 type transporter transmembrane" evidence="6">
    <location>
        <begin position="447"/>
        <end position="653"/>
    </location>
</feature>
<dbReference type="RefSeq" id="WP_132419594.1">
    <property type="nucleotide sequence ID" value="NZ_SKFG01000022.1"/>
</dbReference>
<evidence type="ECO:0000256" key="2">
    <source>
        <dbReference type="ARBA" id="ARBA00022692"/>
    </source>
</evidence>
<dbReference type="InterPro" id="IPR017501">
    <property type="entry name" value="Phage_infect_YhgE_C"/>
</dbReference>
<dbReference type="InterPro" id="IPR013525">
    <property type="entry name" value="ABC2_TM"/>
</dbReference>
<proteinExistence type="predicted"/>
<dbReference type="Gene3D" id="3.40.1710.10">
    <property type="entry name" value="abc type-2 transporter like domain"/>
    <property type="match status" value="1"/>
</dbReference>
<feature type="transmembrane region" description="Helical" evidence="5">
    <location>
        <begin position="550"/>
        <end position="573"/>
    </location>
</feature>
<dbReference type="GO" id="GO:0140359">
    <property type="term" value="F:ABC-type transporter activity"/>
    <property type="evidence" value="ECO:0007669"/>
    <property type="project" value="InterPro"/>
</dbReference>
<evidence type="ECO:0000256" key="3">
    <source>
        <dbReference type="ARBA" id="ARBA00022989"/>
    </source>
</evidence>
<feature type="transmembrane region" description="Helical" evidence="5">
    <location>
        <begin position="482"/>
        <end position="501"/>
    </location>
</feature>
<sequence>MKQRIKSNGSGEWSSIIKNKKVLIPVIAVALIPLLYSFMFLWAFWDPYAKLSELPVAVVNNDKGVVYNDKELAVGNEFIDKLKETNDFKYEFVSVNEANDGLNDHKYYMAIEIPENFSVNATKAMDKQPVQPELKYVANESLNFLSSQIGKSAIEKMKSELQANLVKAYTDTIFDNLDELSDGMQKASDGAKELADGTKKAKDGINEIDFNLGKLTEGTKPLQEGVKGLVDGASKLVVGSGDLHKGTSQLAGGLDQLNAGSSQLTSSAKQLQTAAGTLNEGMKSSVEGSEKLQAGAQGISAALQGFAQAQPELAQTAEFKQLLEAAKQLSGGATASLEGQKQLSAGMQKLSDSQGQFVAGLSGFSSKLGEAAQGMKVVDAGASSVSTGLGQLNAGLAQLSGGVDQLSSGSAQLKEGTLKLSEGMGTVVDGTNELSSKLKEAADRTGESKATEANKEMISNPVELVTEGEGVVPNYGTGFSPYFLSLGLFVGALTLTIVFPLKKPAIEPPRSSFHWFISKFGTILTIGAIQALLASFIMLVGLGLEVQSVWKFIVMGLVTSWCFMAILQFLVTAFADAGRFIAIVLLIIQLTTSAGTFPLELIPDSLQVFNKWVPMTYSVSGYKAVVSSGQFDVMWQNVAVLAGIIVVMGGLTWAVLQLSFKRNYRSGSTVQETTAV</sequence>
<feature type="transmembrane region" description="Helical" evidence="5">
    <location>
        <begin position="580"/>
        <end position="599"/>
    </location>
</feature>
<comment type="subcellular location">
    <subcellularLocation>
        <location evidence="1">Membrane</location>
        <topology evidence="1">Multi-pass membrane protein</topology>
    </subcellularLocation>
</comment>
<dbReference type="NCBIfam" id="TIGR03061">
    <property type="entry name" value="pip_yhgE_Nterm"/>
    <property type="match status" value="1"/>
</dbReference>
<keyword evidence="8" id="KW-1185">Reference proteome</keyword>
<protein>
    <submittedName>
        <fullName evidence="7">YhgE/Pip domain-containing protein</fullName>
    </submittedName>
</protein>
<dbReference type="Gene3D" id="1.10.287.950">
    <property type="entry name" value="Methyl-accepting chemotaxis protein"/>
    <property type="match status" value="1"/>
</dbReference>
<dbReference type="NCBIfam" id="TIGR03057">
    <property type="entry name" value="xxxLxxG_by_4"/>
    <property type="match status" value="3"/>
</dbReference>
<dbReference type="GO" id="GO:0016020">
    <property type="term" value="C:membrane"/>
    <property type="evidence" value="ECO:0007669"/>
    <property type="project" value="UniProtKB-SubCell"/>
</dbReference>
<dbReference type="InterPro" id="IPR051328">
    <property type="entry name" value="T7SS_ABC-Transporter"/>
</dbReference>
<organism evidence="7 8">
    <name type="scientific">Paenibacillus albiflavus</name>
    <dbReference type="NCBI Taxonomy" id="2545760"/>
    <lineage>
        <taxon>Bacteria</taxon>
        <taxon>Bacillati</taxon>
        <taxon>Bacillota</taxon>
        <taxon>Bacilli</taxon>
        <taxon>Bacillales</taxon>
        <taxon>Paenibacillaceae</taxon>
        <taxon>Paenibacillus</taxon>
    </lineage>
</organism>
<evidence type="ECO:0000256" key="1">
    <source>
        <dbReference type="ARBA" id="ARBA00004141"/>
    </source>
</evidence>
<gene>
    <name evidence="7" type="ORF">E0485_18730</name>
</gene>